<dbReference type="GO" id="GO:0008270">
    <property type="term" value="F:zinc ion binding"/>
    <property type="evidence" value="ECO:0007669"/>
    <property type="project" value="UniProtKB-KW"/>
</dbReference>
<keyword evidence="6" id="KW-0479">Metal-binding</keyword>
<dbReference type="GO" id="GO:0017025">
    <property type="term" value="F:TBP-class protein binding"/>
    <property type="evidence" value="ECO:0007669"/>
    <property type="project" value="InterPro"/>
</dbReference>
<dbReference type="GO" id="GO:0005634">
    <property type="term" value="C:nucleus"/>
    <property type="evidence" value="ECO:0007669"/>
    <property type="project" value="UniProtKB-SubCell"/>
</dbReference>
<dbReference type="Pfam" id="PF00201">
    <property type="entry name" value="UDPGT"/>
    <property type="match status" value="2"/>
</dbReference>
<keyword evidence="7" id="KW-0677">Repeat</keyword>
<accession>A0A9J5X8E2</accession>
<dbReference type="FunFam" id="1.10.472.170:FF:000002">
    <property type="entry name" value="Transcription initiation factor IIB"/>
    <property type="match status" value="1"/>
</dbReference>
<dbReference type="Gene3D" id="1.10.472.170">
    <property type="match status" value="1"/>
</dbReference>
<dbReference type="Pfam" id="PF08271">
    <property type="entry name" value="Zn_Ribbon_TF"/>
    <property type="match status" value="1"/>
</dbReference>
<reference evidence="15 16" key="1">
    <citation type="submission" date="2020-09" db="EMBL/GenBank/DDBJ databases">
        <title>De no assembly of potato wild relative species, Solanum commersonii.</title>
        <authorList>
            <person name="Cho K."/>
        </authorList>
    </citation>
    <scope>NUCLEOTIDE SEQUENCE [LARGE SCALE GENOMIC DNA]</scope>
    <source>
        <strain evidence="15">LZ3.2</strain>
        <tissue evidence="15">Leaf</tissue>
    </source>
</reference>
<dbReference type="PROSITE" id="PS00782">
    <property type="entry name" value="TFIIB"/>
    <property type="match status" value="1"/>
</dbReference>
<dbReference type="Proteomes" id="UP000824120">
    <property type="component" value="Chromosome 10"/>
</dbReference>
<comment type="similarity">
    <text evidence="3">Belongs to the TFIIB family.</text>
</comment>
<evidence type="ECO:0000256" key="9">
    <source>
        <dbReference type="ARBA" id="ARBA00022833"/>
    </source>
</evidence>
<keyword evidence="8 13" id="KW-0863">Zinc-finger</keyword>
<dbReference type="GO" id="GO:0070897">
    <property type="term" value="P:transcription preinitiation complex assembly"/>
    <property type="evidence" value="ECO:0007669"/>
    <property type="project" value="InterPro"/>
</dbReference>
<dbReference type="InterPro" id="IPR013763">
    <property type="entry name" value="Cyclin-like_dom"/>
</dbReference>
<dbReference type="CDD" id="cd03784">
    <property type="entry name" value="GT1_Gtf-like"/>
    <property type="match status" value="2"/>
</dbReference>
<dbReference type="PANTHER" id="PTHR48044:SF4">
    <property type="entry name" value="GLYCOSYLTRANSFERASE"/>
    <property type="match status" value="1"/>
</dbReference>
<keyword evidence="4" id="KW-0328">Glycosyltransferase</keyword>
<dbReference type="Gene3D" id="1.10.472.10">
    <property type="entry name" value="Cyclin-like"/>
    <property type="match status" value="1"/>
</dbReference>
<keyword evidence="5" id="KW-0808">Transferase</keyword>
<dbReference type="OrthoDB" id="5835829at2759"/>
<evidence type="ECO:0000256" key="1">
    <source>
        <dbReference type="ARBA" id="ARBA00004123"/>
    </source>
</evidence>
<dbReference type="InterPro" id="IPR013150">
    <property type="entry name" value="TFIIB_cyclin"/>
</dbReference>
<dbReference type="InterPro" id="IPR002213">
    <property type="entry name" value="UDP_glucos_trans"/>
</dbReference>
<dbReference type="GO" id="GO:0016138">
    <property type="term" value="P:glycoside biosynthetic process"/>
    <property type="evidence" value="ECO:0007669"/>
    <property type="project" value="UniProtKB-ARBA"/>
</dbReference>
<dbReference type="AlphaFoldDB" id="A0A9J5X8E2"/>
<sequence length="783" mass="87119">MDAYCSDCRKSTEVVFDHSAGDMVCSECGLVLESHSIDETSEWRTFANESGDNDPVRVGGPNNPLLSDGGLSTVISKPNGTTSDFLTSSLGRWQNRGSNADRSLILAFKAIGVMSDRLGLVATIKDRANEIYKKVEDQKSSRGRNQDAILAACLYIACRQEDKPRTVKEICSVANGATKKEIGRAKEYIVKQLELELGQSVEMGTIHAGDFMRRFCSNLGMTNQAVKAAQEAVKKSEEFDIRRSPISIAAAVIYIVTQLSDEKKPVKDVSLATGVAEGTIRNSFKDLYPHLSKIIPNWYAQGEERRAQLPEGYEERIKGRGIIERDWAPQLEILAHPSTGGFMSHCGWNSCMESISMGVPIAAWPMHSDQPRNSQLVSKVLKTGLTVRHWEHRDELVASEIVENAVRTLMASPEGDEMRKRASELSIAVKQSVMDGEGYGANHRRVIVIYDSMMSWVVEDVPAIPNAECYRFNSISAFHTFSCIWESRGKPLQAGTEIFKDISSNEKCATPELWELWSKQNSLEGKISSGELYNSSRVIEGLYLDLVAKEINGLSLWDIGPFNPLLLTEQNKDSNIRNKTLDWLDKQEPDSVIYVSFGTSTSLSNEEIEQLAIGLEKSLQKFIWVLRDADKGDVFAGEERRARLPEGYEERTKGRGIIVRDWAPQLEILAHPSTGGFMSHCGWNSCMESISMGVPIAAWPMHSDQPRNSQLVTKFLKIGLNLRYGARQDELVTSEIVENAVRTLMASPEGGEMRKRASELSVAVKQSVMDGEDNKGFDCDNFK</sequence>
<evidence type="ECO:0000256" key="4">
    <source>
        <dbReference type="ARBA" id="ARBA00022676"/>
    </source>
</evidence>
<evidence type="ECO:0000313" key="15">
    <source>
        <dbReference type="EMBL" id="KAG5583534.1"/>
    </source>
</evidence>
<keyword evidence="9" id="KW-0862">Zinc</keyword>
<dbReference type="EMBL" id="JACXVP010000010">
    <property type="protein sequence ID" value="KAG5583534.1"/>
    <property type="molecule type" value="Genomic_DNA"/>
</dbReference>
<evidence type="ECO:0000256" key="10">
    <source>
        <dbReference type="ARBA" id="ARBA00023015"/>
    </source>
</evidence>
<dbReference type="InterPro" id="IPR013137">
    <property type="entry name" value="Znf_TFIIB"/>
</dbReference>
<dbReference type="CDD" id="cd20551">
    <property type="entry name" value="CYCLIN_TFIIB_rpt1"/>
    <property type="match status" value="1"/>
</dbReference>
<evidence type="ECO:0000256" key="12">
    <source>
        <dbReference type="ARBA" id="ARBA00023242"/>
    </source>
</evidence>
<proteinExistence type="inferred from homology"/>
<evidence type="ECO:0000256" key="8">
    <source>
        <dbReference type="ARBA" id="ARBA00022771"/>
    </source>
</evidence>
<dbReference type="Pfam" id="PF26168">
    <property type="entry name" value="Glyco_transf_N"/>
    <property type="match status" value="1"/>
</dbReference>
<dbReference type="SUPFAM" id="SSF57783">
    <property type="entry name" value="Zinc beta-ribbon"/>
    <property type="match status" value="1"/>
</dbReference>
<dbReference type="FunFam" id="1.10.472.10:FF:000019">
    <property type="entry name" value="transcription initiation factor IIB"/>
    <property type="match status" value="1"/>
</dbReference>
<dbReference type="PROSITE" id="PS51134">
    <property type="entry name" value="ZF_TFIIB"/>
    <property type="match status" value="1"/>
</dbReference>
<keyword evidence="10" id="KW-0805">Transcription regulation</keyword>
<evidence type="ECO:0000256" key="7">
    <source>
        <dbReference type="ARBA" id="ARBA00022737"/>
    </source>
</evidence>
<evidence type="ECO:0000256" key="6">
    <source>
        <dbReference type="ARBA" id="ARBA00022723"/>
    </source>
</evidence>
<protein>
    <recommendedName>
        <fullName evidence="14">TFIIB-type domain-containing protein</fullName>
    </recommendedName>
</protein>
<dbReference type="InterPro" id="IPR036915">
    <property type="entry name" value="Cyclin-like_sf"/>
</dbReference>
<keyword evidence="12" id="KW-0539">Nucleus</keyword>
<evidence type="ECO:0000256" key="5">
    <source>
        <dbReference type="ARBA" id="ARBA00022679"/>
    </source>
</evidence>
<dbReference type="GO" id="GO:0008194">
    <property type="term" value="F:UDP-glycosyltransferase activity"/>
    <property type="evidence" value="ECO:0007669"/>
    <property type="project" value="InterPro"/>
</dbReference>
<dbReference type="SMART" id="SM00385">
    <property type="entry name" value="CYCLIN"/>
    <property type="match status" value="2"/>
</dbReference>
<dbReference type="PRINTS" id="PR00685">
    <property type="entry name" value="TIFACTORIIB"/>
</dbReference>
<gene>
    <name evidence="15" type="ORF">H5410_054161</name>
</gene>
<dbReference type="PROSITE" id="PS00375">
    <property type="entry name" value="UDPGT"/>
    <property type="match status" value="2"/>
</dbReference>
<keyword evidence="16" id="KW-1185">Reference proteome</keyword>
<dbReference type="FunFam" id="3.40.50.2000:FF:000060">
    <property type="entry name" value="Glycosyltransferase"/>
    <property type="match status" value="2"/>
</dbReference>
<dbReference type="InterPro" id="IPR023486">
    <property type="entry name" value="TFIIB_CS"/>
</dbReference>
<dbReference type="InterPro" id="IPR035595">
    <property type="entry name" value="UDP_glycos_trans_CS"/>
</dbReference>
<keyword evidence="11" id="KW-0804">Transcription</keyword>
<dbReference type="InterPro" id="IPR058980">
    <property type="entry name" value="Glyco_transf_N"/>
</dbReference>
<evidence type="ECO:0000256" key="2">
    <source>
        <dbReference type="ARBA" id="ARBA00009995"/>
    </source>
</evidence>
<evidence type="ECO:0000256" key="13">
    <source>
        <dbReference type="PROSITE-ProRule" id="PRU00469"/>
    </source>
</evidence>
<dbReference type="SUPFAM" id="SSF53756">
    <property type="entry name" value="UDP-Glycosyltransferase/glycogen phosphorylase"/>
    <property type="match status" value="2"/>
</dbReference>
<dbReference type="SUPFAM" id="SSF47954">
    <property type="entry name" value="Cyclin-like"/>
    <property type="match status" value="2"/>
</dbReference>
<dbReference type="Pfam" id="PF00382">
    <property type="entry name" value="TFIIB"/>
    <property type="match status" value="2"/>
</dbReference>
<dbReference type="PANTHER" id="PTHR48044">
    <property type="entry name" value="GLYCOSYLTRANSFERASE"/>
    <property type="match status" value="1"/>
</dbReference>
<evidence type="ECO:0000256" key="11">
    <source>
        <dbReference type="ARBA" id="ARBA00023163"/>
    </source>
</evidence>
<evidence type="ECO:0000256" key="3">
    <source>
        <dbReference type="ARBA" id="ARBA00010857"/>
    </source>
</evidence>
<dbReference type="InterPro" id="IPR000812">
    <property type="entry name" value="TFIIB"/>
</dbReference>
<comment type="caution">
    <text evidence="15">The sequence shown here is derived from an EMBL/GenBank/DDBJ whole genome shotgun (WGS) entry which is preliminary data.</text>
</comment>
<organism evidence="15 16">
    <name type="scientific">Solanum commersonii</name>
    <name type="common">Commerson's wild potato</name>
    <name type="synonym">Commerson's nightshade</name>
    <dbReference type="NCBI Taxonomy" id="4109"/>
    <lineage>
        <taxon>Eukaryota</taxon>
        <taxon>Viridiplantae</taxon>
        <taxon>Streptophyta</taxon>
        <taxon>Embryophyta</taxon>
        <taxon>Tracheophyta</taxon>
        <taxon>Spermatophyta</taxon>
        <taxon>Magnoliopsida</taxon>
        <taxon>eudicotyledons</taxon>
        <taxon>Gunneridae</taxon>
        <taxon>Pentapetalae</taxon>
        <taxon>asterids</taxon>
        <taxon>lamiids</taxon>
        <taxon>Solanales</taxon>
        <taxon>Solanaceae</taxon>
        <taxon>Solanoideae</taxon>
        <taxon>Solaneae</taxon>
        <taxon>Solanum</taxon>
    </lineage>
</organism>
<name>A0A9J5X8E2_SOLCO</name>
<evidence type="ECO:0000259" key="14">
    <source>
        <dbReference type="PROSITE" id="PS51134"/>
    </source>
</evidence>
<evidence type="ECO:0000313" key="16">
    <source>
        <dbReference type="Proteomes" id="UP000824120"/>
    </source>
</evidence>
<dbReference type="FunFam" id="1.10.472.10:FF:000043">
    <property type="entry name" value="Transcription initiation factor IIB"/>
    <property type="match status" value="1"/>
</dbReference>
<comment type="subcellular location">
    <subcellularLocation>
        <location evidence="1">Nucleus</location>
    </subcellularLocation>
</comment>
<dbReference type="Gene3D" id="3.40.50.2000">
    <property type="entry name" value="Glycogen Phosphorylase B"/>
    <property type="match status" value="3"/>
</dbReference>
<feature type="domain" description="TFIIB-type" evidence="14">
    <location>
        <begin position="1"/>
        <end position="33"/>
    </location>
</feature>
<comment type="similarity">
    <text evidence="2">Belongs to the UDP-glycosyltransferase family.</text>
</comment>